<dbReference type="EMBL" id="HBUF01537895">
    <property type="protein sequence ID" value="CAG6754022.1"/>
    <property type="molecule type" value="Transcribed_RNA"/>
</dbReference>
<dbReference type="EMBL" id="HBUF01537893">
    <property type="protein sequence ID" value="CAG6754002.1"/>
    <property type="molecule type" value="Transcribed_RNA"/>
</dbReference>
<reference evidence="1" key="1">
    <citation type="submission" date="2021-05" db="EMBL/GenBank/DDBJ databases">
        <authorList>
            <person name="Alioto T."/>
            <person name="Alioto T."/>
            <person name="Gomez Garrido J."/>
        </authorList>
    </citation>
    <scope>NUCLEOTIDE SEQUENCE</scope>
</reference>
<dbReference type="EMBL" id="HBUF01338730">
    <property type="protein sequence ID" value="CAG6698575.1"/>
    <property type="molecule type" value="Transcribed_RNA"/>
</dbReference>
<organism evidence="1">
    <name type="scientific">Cacopsylla melanoneura</name>
    <dbReference type="NCBI Taxonomy" id="428564"/>
    <lineage>
        <taxon>Eukaryota</taxon>
        <taxon>Metazoa</taxon>
        <taxon>Ecdysozoa</taxon>
        <taxon>Arthropoda</taxon>
        <taxon>Hexapoda</taxon>
        <taxon>Insecta</taxon>
        <taxon>Pterygota</taxon>
        <taxon>Neoptera</taxon>
        <taxon>Paraneoptera</taxon>
        <taxon>Hemiptera</taxon>
        <taxon>Sternorrhyncha</taxon>
        <taxon>Psylloidea</taxon>
        <taxon>Psyllidae</taxon>
        <taxon>Psyllinae</taxon>
        <taxon>Cacopsylla</taxon>
    </lineage>
</organism>
<dbReference type="EMBL" id="HBUF01338729">
    <property type="protein sequence ID" value="CAG6698569.1"/>
    <property type="molecule type" value="Transcribed_RNA"/>
</dbReference>
<dbReference type="EMBL" id="HBUF01537887">
    <property type="protein sequence ID" value="CAG6753939.1"/>
    <property type="molecule type" value="Transcribed_RNA"/>
</dbReference>
<dbReference type="AlphaFoldDB" id="A0A8D9EH93"/>
<proteinExistence type="predicted"/>
<dbReference type="EMBL" id="HBUF01537886">
    <property type="protein sequence ID" value="CAG6753927.1"/>
    <property type="molecule type" value="Transcribed_RNA"/>
</dbReference>
<accession>A0A8D9EH93</accession>
<dbReference type="EMBL" id="HBUF01338733">
    <property type="protein sequence ID" value="CAG6698589.1"/>
    <property type="molecule type" value="Transcribed_RNA"/>
</dbReference>
<dbReference type="EMBL" id="HBUF01537892">
    <property type="protein sequence ID" value="CAG6753991.1"/>
    <property type="molecule type" value="Transcribed_RNA"/>
</dbReference>
<dbReference type="EMBL" id="HBUF01338726">
    <property type="protein sequence ID" value="CAG6698561.1"/>
    <property type="molecule type" value="Transcribed_RNA"/>
</dbReference>
<dbReference type="EMBL" id="HBUF01537889">
    <property type="protein sequence ID" value="CAG6753958.1"/>
    <property type="molecule type" value="Transcribed_RNA"/>
</dbReference>
<name>A0A8D9EH93_9HEMI</name>
<dbReference type="EMBL" id="HBUF01537890">
    <property type="protein sequence ID" value="CAG6753968.1"/>
    <property type="molecule type" value="Transcribed_RNA"/>
</dbReference>
<dbReference type="EMBL" id="HBUF01338732">
    <property type="protein sequence ID" value="CAG6698583.1"/>
    <property type="molecule type" value="Transcribed_RNA"/>
</dbReference>
<dbReference type="EMBL" id="HBUF01537888">
    <property type="protein sequence ID" value="CAG6753948.1"/>
    <property type="molecule type" value="Transcribed_RNA"/>
</dbReference>
<dbReference type="EMBL" id="HBUF01537891">
    <property type="protein sequence ID" value="CAG6753981.1"/>
    <property type="molecule type" value="Transcribed_RNA"/>
</dbReference>
<evidence type="ECO:0000313" key="1">
    <source>
        <dbReference type="EMBL" id="CAG6753958.1"/>
    </source>
</evidence>
<sequence length="218" mass="23046">MTFSAEDSSDSTTGSIWFSDTSDSCCFSCFESTVTGLSAASGGTTIESSLIASMGLVSALTTVSALERSRFSKVSEASWVLSTIDFVTSSCSLESGLASPVGSGSDTTVKLFDKFAARISSTDSSEFKLISEICFSSCSKLFSWSLETISTSIGSSSSGDSVFVEVVDMFTIDSFRVRLEEFRDSESSTWIDVSRSCSLPSTSAVLLTDSTTLISSMN</sequence>
<protein>
    <submittedName>
        <fullName evidence="1">Uncharacterized protein</fullName>
    </submittedName>
</protein>